<organism evidence="1 2">
    <name type="scientific">Pirellula staleyi (strain ATCC 27377 / DSM 6068 / ICPB 4128)</name>
    <name type="common">Pirella staleyi</name>
    <dbReference type="NCBI Taxonomy" id="530564"/>
    <lineage>
        <taxon>Bacteria</taxon>
        <taxon>Pseudomonadati</taxon>
        <taxon>Planctomycetota</taxon>
        <taxon>Planctomycetia</taxon>
        <taxon>Pirellulales</taxon>
        <taxon>Pirellulaceae</taxon>
        <taxon>Pirellula</taxon>
    </lineage>
</organism>
<proteinExistence type="predicted"/>
<protein>
    <submittedName>
        <fullName evidence="1">Uncharacterized protein</fullName>
    </submittedName>
</protein>
<accession>D2R6M5</accession>
<sequence length="33" mass="3585">MRNVLPGLRPAARDTVATGTFDYQGAMVVHLAR</sequence>
<evidence type="ECO:0000313" key="2">
    <source>
        <dbReference type="Proteomes" id="UP000001887"/>
    </source>
</evidence>
<dbReference type="HOGENOM" id="CLU_3383197_0_0_0"/>
<dbReference type="KEGG" id="psl:Psta_2656"/>
<gene>
    <name evidence="1" type="ordered locus">Psta_2656</name>
</gene>
<dbReference type="EMBL" id="CP001848">
    <property type="protein sequence ID" value="ADB17325.1"/>
    <property type="molecule type" value="Genomic_DNA"/>
</dbReference>
<evidence type="ECO:0000313" key="1">
    <source>
        <dbReference type="EMBL" id="ADB17325.1"/>
    </source>
</evidence>
<name>D2R6M5_PIRSD</name>
<dbReference type="Proteomes" id="UP000001887">
    <property type="component" value="Chromosome"/>
</dbReference>
<dbReference type="AlphaFoldDB" id="D2R6M5"/>
<reference evidence="1 2" key="1">
    <citation type="journal article" date="2009" name="Stand. Genomic Sci.">
        <title>Complete genome sequence of Pirellula staleyi type strain (ATCC 27377).</title>
        <authorList>
            <person name="Clum A."/>
            <person name="Tindall B.J."/>
            <person name="Sikorski J."/>
            <person name="Ivanova N."/>
            <person name="Mavrommatis K."/>
            <person name="Lucas S."/>
            <person name="Glavina del Rio T."/>
            <person name="Nolan M."/>
            <person name="Chen F."/>
            <person name="Tice H."/>
            <person name="Pitluck S."/>
            <person name="Cheng J.F."/>
            <person name="Chertkov O."/>
            <person name="Brettin T."/>
            <person name="Han C."/>
            <person name="Detter J.C."/>
            <person name="Kuske C."/>
            <person name="Bruce D."/>
            <person name="Goodwin L."/>
            <person name="Ovchinikova G."/>
            <person name="Pati A."/>
            <person name="Mikhailova N."/>
            <person name="Chen A."/>
            <person name="Palaniappan K."/>
            <person name="Land M."/>
            <person name="Hauser L."/>
            <person name="Chang Y.J."/>
            <person name="Jeffries C.D."/>
            <person name="Chain P."/>
            <person name="Rohde M."/>
            <person name="Goker M."/>
            <person name="Bristow J."/>
            <person name="Eisen J.A."/>
            <person name="Markowitz V."/>
            <person name="Hugenholtz P."/>
            <person name="Kyrpides N.C."/>
            <person name="Klenk H.P."/>
            <person name="Lapidus A."/>
        </authorList>
    </citation>
    <scope>NUCLEOTIDE SEQUENCE [LARGE SCALE GENOMIC DNA]</scope>
    <source>
        <strain evidence="2">ATCC 27377 / DSM 6068 / ICPB 4128</strain>
    </source>
</reference>
<keyword evidence="2" id="KW-1185">Reference proteome</keyword>